<sequence>MLQNQTELASIPVQVPVVLPNKPAASPPCSIEASVLHVINGEYFSGAERVQSHLGRCLPNFGIAADFVCVKPGKFPQVMAEQDRQWGRCHLAPMKSRFDLRAVFRIRDLVRAYGYELLHAHTPRTAMVASAASRLTGVPWVYHVHSPAARDSVNRWSNRINSLMERASLSGCSHLITVSESLRLDCIAKGASEDKVTVVHNGVPSIRPERIHHPVVGGRWVLGMVALMRPRKGLEVVLDALKILRGEGLDVVLRCIGPFETAEYETEINDQIDRLNLRRYVERVGFTDDVPRELAKVDALVLPSLFGEGLPMVVLEAMAAAVPVIATRVEGTPEAVTDGVEGLLAEPRDAVSLANKIRSLVMGEYDWTTMAEAAHQRQTQSFSDLSMAWGTAEVYRKLIDSPRELLGRNKLDEGRQSHVSQRDNFVAAGHRD</sequence>
<reference evidence="4" key="1">
    <citation type="journal article" date="2019" name="Int. J. Syst. Evol. Microbiol.">
        <title>The Global Catalogue of Microorganisms (GCM) 10K type strain sequencing project: providing services to taxonomists for standard genome sequencing and annotation.</title>
        <authorList>
            <consortium name="The Broad Institute Genomics Platform"/>
            <consortium name="The Broad Institute Genome Sequencing Center for Infectious Disease"/>
            <person name="Wu L."/>
            <person name="Ma J."/>
        </authorList>
    </citation>
    <scope>NUCLEOTIDE SEQUENCE [LARGE SCALE GENOMIC DNA]</scope>
    <source>
        <strain evidence="4">JCM 17759</strain>
    </source>
</reference>
<accession>A0ABP8N1X7</accession>
<feature type="domain" description="Glycosyltransferase subfamily 4-like N-terminal" evidence="2">
    <location>
        <begin position="45"/>
        <end position="202"/>
    </location>
</feature>
<keyword evidence="4" id="KW-1185">Reference proteome</keyword>
<dbReference type="Pfam" id="PF13579">
    <property type="entry name" value="Glyco_trans_4_4"/>
    <property type="match status" value="1"/>
</dbReference>
<dbReference type="CDD" id="cd03808">
    <property type="entry name" value="GT4_CapM-like"/>
    <property type="match status" value="1"/>
</dbReference>
<dbReference type="SUPFAM" id="SSF53756">
    <property type="entry name" value="UDP-Glycosyltransferase/glycogen phosphorylase"/>
    <property type="match status" value="1"/>
</dbReference>
<dbReference type="PANTHER" id="PTHR12526">
    <property type="entry name" value="GLYCOSYLTRANSFERASE"/>
    <property type="match status" value="1"/>
</dbReference>
<evidence type="ECO:0000313" key="4">
    <source>
        <dbReference type="Proteomes" id="UP001500840"/>
    </source>
</evidence>
<name>A0ABP8N1X7_9BACT</name>
<feature type="region of interest" description="Disordered" evidence="1">
    <location>
        <begin position="409"/>
        <end position="432"/>
    </location>
</feature>
<dbReference type="EMBL" id="BAABGA010000046">
    <property type="protein sequence ID" value="GAA4458294.1"/>
    <property type="molecule type" value="Genomic_DNA"/>
</dbReference>
<dbReference type="Gene3D" id="3.40.50.2000">
    <property type="entry name" value="Glycogen Phosphorylase B"/>
    <property type="match status" value="2"/>
</dbReference>
<evidence type="ECO:0000313" key="3">
    <source>
        <dbReference type="EMBL" id="GAA4458294.1"/>
    </source>
</evidence>
<dbReference type="Proteomes" id="UP001500840">
    <property type="component" value="Unassembled WGS sequence"/>
</dbReference>
<evidence type="ECO:0000259" key="2">
    <source>
        <dbReference type="Pfam" id="PF13579"/>
    </source>
</evidence>
<dbReference type="RefSeq" id="WP_345324289.1">
    <property type="nucleotide sequence ID" value="NZ_BAABGA010000046.1"/>
</dbReference>
<proteinExistence type="predicted"/>
<gene>
    <name evidence="3" type="ORF">GCM10023156_36220</name>
</gene>
<evidence type="ECO:0000256" key="1">
    <source>
        <dbReference type="SAM" id="MobiDB-lite"/>
    </source>
</evidence>
<organism evidence="3 4">
    <name type="scientific">Novipirellula rosea</name>
    <dbReference type="NCBI Taxonomy" id="1031540"/>
    <lineage>
        <taxon>Bacteria</taxon>
        <taxon>Pseudomonadati</taxon>
        <taxon>Planctomycetota</taxon>
        <taxon>Planctomycetia</taxon>
        <taxon>Pirellulales</taxon>
        <taxon>Pirellulaceae</taxon>
        <taxon>Novipirellula</taxon>
    </lineage>
</organism>
<dbReference type="Pfam" id="PF13692">
    <property type="entry name" value="Glyco_trans_1_4"/>
    <property type="match status" value="1"/>
</dbReference>
<protein>
    <submittedName>
        <fullName evidence="3">Glycosyltransferase family 4 protein</fullName>
    </submittedName>
</protein>
<comment type="caution">
    <text evidence="3">The sequence shown here is derived from an EMBL/GenBank/DDBJ whole genome shotgun (WGS) entry which is preliminary data.</text>
</comment>
<dbReference type="PANTHER" id="PTHR12526:SF636">
    <property type="entry name" value="BLL3647 PROTEIN"/>
    <property type="match status" value="1"/>
</dbReference>
<dbReference type="InterPro" id="IPR028098">
    <property type="entry name" value="Glyco_trans_4-like_N"/>
</dbReference>